<dbReference type="Pfam" id="PF13181">
    <property type="entry name" value="TPR_8"/>
    <property type="match status" value="2"/>
</dbReference>
<keyword evidence="3" id="KW-0677">Repeat</keyword>
<evidence type="ECO:0000256" key="4">
    <source>
        <dbReference type="ARBA" id="ARBA00022803"/>
    </source>
</evidence>
<dbReference type="InterPro" id="IPR011990">
    <property type="entry name" value="TPR-like_helical_dom_sf"/>
</dbReference>
<sequence>MNRTENLRTPNNTIRPPTSPRLSPRASPRKNRQSIGCYTKPPSHSPPPSFGPNSVPPAVASQLDSYFEEKKKEKKERKARLKKASEQPPEDEPEETKPTEEEEQVETISDRFSLCIPQSPQRFSRRQVKDPSNHPSKSILQNPQRIVANGPFAITEPVKQSVVSLQFDGLQPLRLNNTISNPDAKKTLRDLLLLVQASIRSHDTEEEASAYFNIALIYESEGHLKRANEYYMKYIHTLGEDADPLAFNRIAVNYQLLHQYNEAIEWNLKHLSFGRSMFETIAANCNIALIYKELGDINKSIQYYTSALETASEMDDTQDSLFYNQIQKIKATLTAQIELANSEAKVRDLGVNKLASYSFGDRLERIDTNQNYIEAQEDYFNSEASLAKENGDLSTYYKALVNCGKLNCVYGMFEKAEEYYSQALKVAFKIGSDDLINHSKVAIGICRGNSQLKEFGLFDGSKDPDVSLFTRND</sequence>
<organism evidence="7 8">
    <name type="scientific">Tritrichomonas musculus</name>
    <dbReference type="NCBI Taxonomy" id="1915356"/>
    <lineage>
        <taxon>Eukaryota</taxon>
        <taxon>Metamonada</taxon>
        <taxon>Parabasalia</taxon>
        <taxon>Tritrichomonadida</taxon>
        <taxon>Tritrichomonadidae</taxon>
        <taxon>Tritrichomonas</taxon>
    </lineage>
</organism>
<dbReference type="PANTHER" id="PTHR46630:SF1">
    <property type="entry name" value="TETRATRICOPEPTIDE REPEAT PROTEIN 29"/>
    <property type="match status" value="1"/>
</dbReference>
<gene>
    <name evidence="7" type="ORF">M9Y10_015025</name>
</gene>
<feature type="region of interest" description="Disordered" evidence="6">
    <location>
        <begin position="1"/>
        <end position="140"/>
    </location>
</feature>
<name>A0ABR2L273_9EUKA</name>
<accession>A0ABR2L273</accession>
<comment type="subcellular location">
    <subcellularLocation>
        <location evidence="1">Cytoplasm</location>
    </subcellularLocation>
</comment>
<keyword evidence="4" id="KW-0802">TPR repeat</keyword>
<evidence type="ECO:0000313" key="7">
    <source>
        <dbReference type="EMBL" id="KAK8897091.1"/>
    </source>
</evidence>
<keyword evidence="8" id="KW-1185">Reference proteome</keyword>
<evidence type="ECO:0000256" key="5">
    <source>
        <dbReference type="ARBA" id="ARBA00040665"/>
    </source>
</evidence>
<dbReference type="Gene3D" id="1.25.40.10">
    <property type="entry name" value="Tetratricopeptide repeat domain"/>
    <property type="match status" value="2"/>
</dbReference>
<dbReference type="SMART" id="SM00028">
    <property type="entry name" value="TPR"/>
    <property type="match status" value="4"/>
</dbReference>
<reference evidence="7 8" key="1">
    <citation type="submission" date="2024-04" db="EMBL/GenBank/DDBJ databases">
        <title>Tritrichomonas musculus Genome.</title>
        <authorList>
            <person name="Alves-Ferreira E."/>
            <person name="Grigg M."/>
            <person name="Lorenzi H."/>
            <person name="Galac M."/>
        </authorList>
    </citation>
    <scope>NUCLEOTIDE SEQUENCE [LARGE SCALE GENOMIC DNA]</scope>
    <source>
        <strain evidence="7 8">EAF2021</strain>
    </source>
</reference>
<comment type="caution">
    <text evidence="7">The sequence shown here is derived from an EMBL/GenBank/DDBJ whole genome shotgun (WGS) entry which is preliminary data.</text>
</comment>
<proteinExistence type="predicted"/>
<dbReference type="PANTHER" id="PTHR46630">
    <property type="entry name" value="TETRATRICOPEPTIDE REPEAT PROTEIN 29"/>
    <property type="match status" value="1"/>
</dbReference>
<evidence type="ECO:0000313" key="8">
    <source>
        <dbReference type="Proteomes" id="UP001470230"/>
    </source>
</evidence>
<feature type="compositionally biased region" description="Polar residues" evidence="6">
    <location>
        <begin position="1"/>
        <end position="16"/>
    </location>
</feature>
<dbReference type="EMBL" id="JAPFFF010000002">
    <property type="protein sequence ID" value="KAK8897091.1"/>
    <property type="molecule type" value="Genomic_DNA"/>
</dbReference>
<protein>
    <recommendedName>
        <fullName evidence="5">Tetratricopeptide repeat protein 29</fullName>
    </recommendedName>
</protein>
<dbReference type="InterPro" id="IPR019734">
    <property type="entry name" value="TPR_rpt"/>
</dbReference>
<feature type="compositionally biased region" description="Acidic residues" evidence="6">
    <location>
        <begin position="88"/>
        <end position="105"/>
    </location>
</feature>
<dbReference type="SUPFAM" id="SSF48452">
    <property type="entry name" value="TPR-like"/>
    <property type="match status" value="1"/>
</dbReference>
<evidence type="ECO:0000256" key="2">
    <source>
        <dbReference type="ARBA" id="ARBA00022490"/>
    </source>
</evidence>
<evidence type="ECO:0000256" key="6">
    <source>
        <dbReference type="SAM" id="MobiDB-lite"/>
    </source>
</evidence>
<keyword evidence="2" id="KW-0963">Cytoplasm</keyword>
<evidence type="ECO:0000256" key="3">
    <source>
        <dbReference type="ARBA" id="ARBA00022737"/>
    </source>
</evidence>
<evidence type="ECO:0000256" key="1">
    <source>
        <dbReference type="ARBA" id="ARBA00004496"/>
    </source>
</evidence>
<feature type="compositionally biased region" description="Basic residues" evidence="6">
    <location>
        <begin position="72"/>
        <end position="82"/>
    </location>
</feature>
<dbReference type="Proteomes" id="UP001470230">
    <property type="component" value="Unassembled WGS sequence"/>
</dbReference>
<dbReference type="InterPro" id="IPR051476">
    <property type="entry name" value="Bac_ResReg_Asp_Phosphatase"/>
</dbReference>